<dbReference type="AlphaFoldDB" id="A0A4P9UQ18"/>
<sequence length="82" mass="9358">MNDFNRLSIAVDECFIQREAIQSSAMLIYMLVHRPEMLLFSKLQQKATESVISMCQFPIQSLVGNDNFTLPVSYGNIRDEGL</sequence>
<dbReference type="EMBL" id="CP035467">
    <property type="protein sequence ID" value="QCW82653.1"/>
    <property type="molecule type" value="Genomic_DNA"/>
</dbReference>
<keyword evidence="2" id="KW-1185">Reference proteome</keyword>
<protein>
    <submittedName>
        <fullName evidence="1">Uncharacterized protein</fullName>
    </submittedName>
</protein>
<evidence type="ECO:0000313" key="2">
    <source>
        <dbReference type="Proteomes" id="UP000305881"/>
    </source>
</evidence>
<name>A0A4P9UQ18_METBY</name>
<dbReference type="Proteomes" id="UP000305881">
    <property type="component" value="Chromosome"/>
</dbReference>
<dbReference type="KEGG" id="mbur:EQU24_10700"/>
<evidence type="ECO:0000313" key="1">
    <source>
        <dbReference type="EMBL" id="QCW82653.1"/>
    </source>
</evidence>
<dbReference type="RefSeq" id="WP_026130026.1">
    <property type="nucleotide sequence ID" value="NZ_CP035467.1"/>
</dbReference>
<gene>
    <name evidence="1" type="ORF">EQU24_10700</name>
</gene>
<proteinExistence type="predicted"/>
<organism evidence="1 2">
    <name type="scientific">Methylotuvimicrobium buryatense</name>
    <name type="common">Methylomicrobium buryatense</name>
    <dbReference type="NCBI Taxonomy" id="95641"/>
    <lineage>
        <taxon>Bacteria</taxon>
        <taxon>Pseudomonadati</taxon>
        <taxon>Pseudomonadota</taxon>
        <taxon>Gammaproteobacteria</taxon>
        <taxon>Methylococcales</taxon>
        <taxon>Methylococcaceae</taxon>
        <taxon>Methylotuvimicrobium</taxon>
    </lineage>
</organism>
<accession>A0A4P9UQ18</accession>
<dbReference type="STRING" id="675511.GCA_000341735_00895"/>
<reference evidence="2" key="1">
    <citation type="journal article" date="2019" name="J. Bacteriol.">
        <title>A Mutagenic Screen Identifies a TonB-Dependent Receptor Required for the Lanthanide Metal Switch in the Type I Methanotroph 'Methylotuvimicrobium buryatense' 5GB1C.</title>
        <authorList>
            <person name="Groom J.D."/>
            <person name="Ford S.M."/>
            <person name="Pesesky M.W."/>
            <person name="Lidstrom M.E."/>
        </authorList>
    </citation>
    <scope>NUCLEOTIDE SEQUENCE [LARGE SCALE GENOMIC DNA]</scope>
    <source>
        <strain evidence="2">5GB1C</strain>
    </source>
</reference>